<dbReference type="GO" id="GO:0030246">
    <property type="term" value="F:carbohydrate binding"/>
    <property type="evidence" value="ECO:0007669"/>
    <property type="project" value="UniProtKB-ARBA"/>
</dbReference>
<comment type="similarity">
    <text evidence="2">Belongs to the bacterial solute-binding protein 2 family.</text>
</comment>
<dbReference type="Pfam" id="PF13407">
    <property type="entry name" value="Peripla_BP_4"/>
    <property type="match status" value="1"/>
</dbReference>
<dbReference type="Gene3D" id="3.40.50.2300">
    <property type="match status" value="2"/>
</dbReference>
<reference evidence="6" key="2">
    <citation type="submission" date="2021-04" db="EMBL/GenBank/DDBJ databases">
        <authorList>
            <person name="Gilroy R."/>
        </authorList>
    </citation>
    <scope>NUCLEOTIDE SEQUENCE</scope>
    <source>
        <strain evidence="6">ChiHjej9B8-1298</strain>
    </source>
</reference>
<keyword evidence="3 4" id="KW-0732">Signal</keyword>
<feature type="chain" id="PRO_5038525649" evidence="4">
    <location>
        <begin position="21"/>
        <end position="136"/>
    </location>
</feature>
<feature type="signal peptide" evidence="4">
    <location>
        <begin position="1"/>
        <end position="20"/>
    </location>
</feature>
<feature type="non-terminal residue" evidence="6">
    <location>
        <position position="136"/>
    </location>
</feature>
<dbReference type="PANTHER" id="PTHR46847:SF1">
    <property type="entry name" value="D-ALLOSE-BINDING PERIPLASMIC PROTEIN-RELATED"/>
    <property type="match status" value="1"/>
</dbReference>
<evidence type="ECO:0000256" key="4">
    <source>
        <dbReference type="SAM" id="SignalP"/>
    </source>
</evidence>
<comment type="subcellular location">
    <subcellularLocation>
        <location evidence="1">Cell envelope</location>
    </subcellularLocation>
</comment>
<dbReference type="SUPFAM" id="SSF53822">
    <property type="entry name" value="Periplasmic binding protein-like I"/>
    <property type="match status" value="1"/>
</dbReference>
<evidence type="ECO:0000256" key="2">
    <source>
        <dbReference type="ARBA" id="ARBA00007639"/>
    </source>
</evidence>
<accession>A0A9D2EAC7</accession>
<comment type="caution">
    <text evidence="6">The sequence shown here is derived from an EMBL/GenBank/DDBJ whole genome shotgun (WGS) entry which is preliminary data.</text>
</comment>
<evidence type="ECO:0000256" key="3">
    <source>
        <dbReference type="ARBA" id="ARBA00022729"/>
    </source>
</evidence>
<dbReference type="Proteomes" id="UP000824028">
    <property type="component" value="Unassembled WGS sequence"/>
</dbReference>
<sequence length="136" mass="14567">MMAVVMALVLALALCAPAMAEGQLLGYTCMDGTNPFFVTLENSIREVVEANGDTLISLDPQNSNETQISQIEDMISRGVVAMFVNPVDREGIIPALDKLQEAGIPMFGFDTEVADMSYLVSYAGSNNYNAGYVCGV</sequence>
<protein>
    <submittedName>
        <fullName evidence="6">Substrate-binding domain-containing protein</fullName>
    </submittedName>
</protein>
<dbReference type="AlphaFoldDB" id="A0A9D2EAC7"/>
<dbReference type="GO" id="GO:0030313">
    <property type="term" value="C:cell envelope"/>
    <property type="evidence" value="ECO:0007669"/>
    <property type="project" value="UniProtKB-SubCell"/>
</dbReference>
<dbReference type="PANTHER" id="PTHR46847">
    <property type="entry name" value="D-ALLOSE-BINDING PERIPLASMIC PROTEIN-RELATED"/>
    <property type="match status" value="1"/>
</dbReference>
<organism evidence="6 7">
    <name type="scientific">Candidatus Bacteroides merdigallinarum</name>
    <dbReference type="NCBI Taxonomy" id="2838473"/>
    <lineage>
        <taxon>Bacteria</taxon>
        <taxon>Pseudomonadati</taxon>
        <taxon>Bacteroidota</taxon>
        <taxon>Bacteroidia</taxon>
        <taxon>Bacteroidales</taxon>
        <taxon>Bacteroidaceae</taxon>
        <taxon>Bacteroides</taxon>
    </lineage>
</organism>
<dbReference type="InterPro" id="IPR025997">
    <property type="entry name" value="SBP_2_dom"/>
</dbReference>
<reference evidence="6" key="1">
    <citation type="journal article" date="2021" name="PeerJ">
        <title>Extensive microbial diversity within the chicken gut microbiome revealed by metagenomics and culture.</title>
        <authorList>
            <person name="Gilroy R."/>
            <person name="Ravi A."/>
            <person name="Getino M."/>
            <person name="Pursley I."/>
            <person name="Horton D.L."/>
            <person name="Alikhan N.F."/>
            <person name="Baker D."/>
            <person name="Gharbi K."/>
            <person name="Hall N."/>
            <person name="Watson M."/>
            <person name="Adriaenssens E.M."/>
            <person name="Foster-Nyarko E."/>
            <person name="Jarju S."/>
            <person name="Secka A."/>
            <person name="Antonio M."/>
            <person name="Oren A."/>
            <person name="Chaudhuri R.R."/>
            <person name="La Ragione R."/>
            <person name="Hildebrand F."/>
            <person name="Pallen M.J."/>
        </authorList>
    </citation>
    <scope>NUCLEOTIDE SEQUENCE</scope>
    <source>
        <strain evidence="6">ChiHjej9B8-1298</strain>
    </source>
</reference>
<evidence type="ECO:0000313" key="7">
    <source>
        <dbReference type="Proteomes" id="UP000824028"/>
    </source>
</evidence>
<name>A0A9D2EAC7_9BACE</name>
<evidence type="ECO:0000313" key="6">
    <source>
        <dbReference type="EMBL" id="HIZ33974.1"/>
    </source>
</evidence>
<evidence type="ECO:0000259" key="5">
    <source>
        <dbReference type="Pfam" id="PF13407"/>
    </source>
</evidence>
<gene>
    <name evidence="6" type="ORF">H9814_10660</name>
</gene>
<evidence type="ECO:0000256" key="1">
    <source>
        <dbReference type="ARBA" id="ARBA00004196"/>
    </source>
</evidence>
<proteinExistence type="inferred from homology"/>
<feature type="domain" description="Periplasmic binding protein" evidence="5">
    <location>
        <begin position="29"/>
        <end position="135"/>
    </location>
</feature>
<dbReference type="EMBL" id="DXBX01000087">
    <property type="protein sequence ID" value="HIZ33974.1"/>
    <property type="molecule type" value="Genomic_DNA"/>
</dbReference>
<dbReference type="InterPro" id="IPR028082">
    <property type="entry name" value="Peripla_BP_I"/>
</dbReference>